<comment type="caution">
    <text evidence="1">The sequence shown here is derived from an EMBL/GenBank/DDBJ whole genome shotgun (WGS) entry which is preliminary data.</text>
</comment>
<proteinExistence type="predicted"/>
<dbReference type="AlphaFoldDB" id="A0AAN8MFI5"/>
<protein>
    <submittedName>
        <fullName evidence="1">Uncharacterized protein</fullName>
    </submittedName>
</protein>
<evidence type="ECO:0000313" key="2">
    <source>
        <dbReference type="Proteomes" id="UP001356427"/>
    </source>
</evidence>
<dbReference type="EMBL" id="JAGTTL010000011">
    <property type="protein sequence ID" value="KAK6316426.1"/>
    <property type="molecule type" value="Genomic_DNA"/>
</dbReference>
<evidence type="ECO:0000313" key="1">
    <source>
        <dbReference type="EMBL" id="KAK6316426.1"/>
    </source>
</evidence>
<reference evidence="1 2" key="1">
    <citation type="submission" date="2021-04" db="EMBL/GenBank/DDBJ databases">
        <authorList>
            <person name="De Guttry C."/>
            <person name="Zahm M."/>
            <person name="Klopp C."/>
            <person name="Cabau C."/>
            <person name="Louis A."/>
            <person name="Berthelot C."/>
            <person name="Parey E."/>
            <person name="Roest Crollius H."/>
            <person name="Montfort J."/>
            <person name="Robinson-Rechavi M."/>
            <person name="Bucao C."/>
            <person name="Bouchez O."/>
            <person name="Gislard M."/>
            <person name="Lluch J."/>
            <person name="Milhes M."/>
            <person name="Lampietro C."/>
            <person name="Lopez Roques C."/>
            <person name="Donnadieu C."/>
            <person name="Braasch I."/>
            <person name="Desvignes T."/>
            <person name="Postlethwait J."/>
            <person name="Bobe J."/>
            <person name="Wedekind C."/>
            <person name="Guiguen Y."/>
        </authorList>
    </citation>
    <scope>NUCLEOTIDE SEQUENCE [LARGE SCALE GENOMIC DNA]</scope>
    <source>
        <strain evidence="1">Cs_M1</strain>
        <tissue evidence="1">Blood</tissue>
    </source>
</reference>
<sequence length="70" mass="7621">MLFGGFPAKSLQRLQLIQNSAARVLTRTKKSDHITPILAQLHWLPVNYTARQAVFVTGAASGGEDCKALI</sequence>
<keyword evidence="2" id="KW-1185">Reference proteome</keyword>
<gene>
    <name evidence="1" type="ORF">J4Q44_G00139500</name>
</gene>
<organism evidence="1 2">
    <name type="scientific">Coregonus suidteri</name>
    <dbReference type="NCBI Taxonomy" id="861788"/>
    <lineage>
        <taxon>Eukaryota</taxon>
        <taxon>Metazoa</taxon>
        <taxon>Chordata</taxon>
        <taxon>Craniata</taxon>
        <taxon>Vertebrata</taxon>
        <taxon>Euteleostomi</taxon>
        <taxon>Actinopterygii</taxon>
        <taxon>Neopterygii</taxon>
        <taxon>Teleostei</taxon>
        <taxon>Protacanthopterygii</taxon>
        <taxon>Salmoniformes</taxon>
        <taxon>Salmonidae</taxon>
        <taxon>Coregoninae</taxon>
        <taxon>Coregonus</taxon>
    </lineage>
</organism>
<dbReference type="Proteomes" id="UP001356427">
    <property type="component" value="Unassembled WGS sequence"/>
</dbReference>
<accession>A0AAN8MFI5</accession>
<name>A0AAN8MFI5_9TELE</name>